<keyword evidence="1" id="KW-0472">Membrane</keyword>
<dbReference type="AlphaFoldDB" id="A0A547P9M5"/>
<feature type="transmembrane region" description="Helical" evidence="1">
    <location>
        <begin position="21"/>
        <end position="37"/>
    </location>
</feature>
<comment type="caution">
    <text evidence="2">The sequence shown here is derived from an EMBL/GenBank/DDBJ whole genome shotgun (WGS) entry which is preliminary data.</text>
</comment>
<gene>
    <name evidence="2" type="ORF">FGU71_02155</name>
</gene>
<evidence type="ECO:0000313" key="3">
    <source>
        <dbReference type="Proteomes" id="UP000316343"/>
    </source>
</evidence>
<organism evidence="2 3">
    <name type="scientific">Erythrobacter insulae</name>
    <dbReference type="NCBI Taxonomy" id="2584124"/>
    <lineage>
        <taxon>Bacteria</taxon>
        <taxon>Pseudomonadati</taxon>
        <taxon>Pseudomonadota</taxon>
        <taxon>Alphaproteobacteria</taxon>
        <taxon>Sphingomonadales</taxon>
        <taxon>Erythrobacteraceae</taxon>
        <taxon>Erythrobacter/Porphyrobacter group</taxon>
        <taxon>Erythrobacter</taxon>
    </lineage>
</organism>
<protein>
    <submittedName>
        <fullName evidence="2">Uncharacterized protein</fullName>
    </submittedName>
</protein>
<keyword evidence="1" id="KW-1133">Transmembrane helix</keyword>
<keyword evidence="1" id="KW-0812">Transmembrane</keyword>
<sequence>MNAPIGTDEAIARQRFMIMNAVRIGSLGALIVGLAIARSVIDLPYPLGVALAVGGLLAFYFGPRALARKWKSSAGDDAQ</sequence>
<evidence type="ECO:0000313" key="2">
    <source>
        <dbReference type="EMBL" id="TRD10787.1"/>
    </source>
</evidence>
<proteinExistence type="predicted"/>
<evidence type="ECO:0000256" key="1">
    <source>
        <dbReference type="SAM" id="Phobius"/>
    </source>
</evidence>
<dbReference type="EMBL" id="VHJK01000001">
    <property type="protein sequence ID" value="TRD10787.1"/>
    <property type="molecule type" value="Genomic_DNA"/>
</dbReference>
<feature type="transmembrane region" description="Helical" evidence="1">
    <location>
        <begin position="43"/>
        <end position="62"/>
    </location>
</feature>
<accession>A0A547P9M5</accession>
<name>A0A547P9M5_9SPHN</name>
<reference evidence="2 3" key="1">
    <citation type="submission" date="2019-06" db="EMBL/GenBank/DDBJ databases">
        <title>Erythrobacter insulae sp. nov., isolated from a tidal flat.</title>
        <authorList>
            <person name="Yoon J.-H."/>
        </authorList>
    </citation>
    <scope>NUCLEOTIDE SEQUENCE [LARGE SCALE GENOMIC DNA]</scope>
    <source>
        <strain evidence="2 3">JBTF-M21</strain>
    </source>
</reference>
<dbReference type="Proteomes" id="UP000316343">
    <property type="component" value="Unassembled WGS sequence"/>
</dbReference>
<keyword evidence="3" id="KW-1185">Reference proteome</keyword>
<dbReference type="RefSeq" id="WP_142787048.1">
    <property type="nucleotide sequence ID" value="NZ_VHJK01000001.1"/>
</dbReference>
<dbReference type="OrthoDB" id="7410112at2"/>